<dbReference type="InterPro" id="IPR010982">
    <property type="entry name" value="Lambda_DNA-bd_dom_sf"/>
</dbReference>
<dbReference type="EMBL" id="AJAQ01000014">
    <property type="protein sequence ID" value="EOH94785.1"/>
    <property type="molecule type" value="Genomic_DNA"/>
</dbReference>
<sequence length="227" mass="25316">MVDDLKDIFGENLRRLRTLKNISTTELAHEIQVSQSTISDWENAKKMPRSGSIQKIADFFGVQKTDLLIDKTAQTKLNVYNMVEEDNAPYHALNKKLKLVKIPILGAISCGEPILAEQNFDGYREEIAETLPSPADNLFYLRAKGDSMSPRIPEGSYVMIQKQPNVEDGEVAAVIVNGDEEATLKRVKRQNGIVMLIADNTKYSPILITPDVPARIIGKAVKVSYDL</sequence>
<comment type="similarity">
    <text evidence="1 7">Belongs to the peptidase S24 family.</text>
</comment>
<dbReference type="InterPro" id="IPR050077">
    <property type="entry name" value="LexA_repressor"/>
</dbReference>
<proteinExistence type="inferred from homology"/>
<dbReference type="PANTHER" id="PTHR33516:SF2">
    <property type="entry name" value="LEXA REPRESSOR-RELATED"/>
    <property type="match status" value="1"/>
</dbReference>
<dbReference type="SMART" id="SM00530">
    <property type="entry name" value="HTH_XRE"/>
    <property type="match status" value="1"/>
</dbReference>
<evidence type="ECO:0000313" key="10">
    <source>
        <dbReference type="Proteomes" id="UP000013782"/>
    </source>
</evidence>
<dbReference type="RefSeq" id="WP_010756713.1">
    <property type="nucleotide sequence ID" value="NZ_ASWD01000006.1"/>
</dbReference>
<evidence type="ECO:0000256" key="7">
    <source>
        <dbReference type="RuleBase" id="RU003991"/>
    </source>
</evidence>
<dbReference type="PRINTS" id="PR00726">
    <property type="entry name" value="LEXASERPTASE"/>
</dbReference>
<dbReference type="GO" id="GO:0006355">
    <property type="term" value="P:regulation of DNA-templated transcription"/>
    <property type="evidence" value="ECO:0007669"/>
    <property type="project" value="InterPro"/>
</dbReference>
<evidence type="ECO:0000256" key="6">
    <source>
        <dbReference type="ARBA" id="ARBA00023236"/>
    </source>
</evidence>
<dbReference type="GO" id="GO:0006281">
    <property type="term" value="P:DNA repair"/>
    <property type="evidence" value="ECO:0007669"/>
    <property type="project" value="UniProtKB-KW"/>
</dbReference>
<dbReference type="Pfam" id="PF01381">
    <property type="entry name" value="HTH_3"/>
    <property type="match status" value="1"/>
</dbReference>
<dbReference type="InterPro" id="IPR036286">
    <property type="entry name" value="LexA/Signal_pep-like_sf"/>
</dbReference>
<evidence type="ECO:0000256" key="2">
    <source>
        <dbReference type="ARBA" id="ARBA00022763"/>
    </source>
</evidence>
<dbReference type="STRING" id="160454.RV10_GL001643"/>
<dbReference type="CDD" id="cd00093">
    <property type="entry name" value="HTH_XRE"/>
    <property type="match status" value="1"/>
</dbReference>
<evidence type="ECO:0000313" key="9">
    <source>
        <dbReference type="EMBL" id="EOH94785.1"/>
    </source>
</evidence>
<dbReference type="InterPro" id="IPR039418">
    <property type="entry name" value="LexA-like"/>
</dbReference>
<protein>
    <recommendedName>
        <fullName evidence="8">HTH cro/C1-type domain-containing protein</fullName>
    </recommendedName>
</protein>
<dbReference type="PANTHER" id="PTHR33516">
    <property type="entry name" value="LEXA REPRESSOR"/>
    <property type="match status" value="1"/>
</dbReference>
<dbReference type="HOGENOM" id="CLU_066192_1_1_9"/>
<keyword evidence="3 7" id="KW-0378">Hydrolase</keyword>
<keyword evidence="5" id="KW-0234">DNA repair</keyword>
<comment type="caution">
    <text evidence="9">The sequence shown here is derived from an EMBL/GenBank/DDBJ whole genome shotgun (WGS) entry which is preliminary data.</text>
</comment>
<dbReference type="GO" id="GO:0009432">
    <property type="term" value="P:SOS response"/>
    <property type="evidence" value="ECO:0007669"/>
    <property type="project" value="UniProtKB-KW"/>
</dbReference>
<reference evidence="9 10" key="1">
    <citation type="submission" date="2013-02" db="EMBL/GenBank/DDBJ databases">
        <title>The Genome Sequence of Enterococcus pallens BAA-351.</title>
        <authorList>
            <consortium name="The Broad Institute Genome Sequencing Platform"/>
            <consortium name="The Broad Institute Genome Sequencing Center for Infectious Disease"/>
            <person name="Earl A.M."/>
            <person name="Gilmore M.S."/>
            <person name="Lebreton F."/>
            <person name="Walker B."/>
            <person name="Young S.K."/>
            <person name="Zeng Q."/>
            <person name="Gargeya S."/>
            <person name="Fitzgerald M."/>
            <person name="Haas B."/>
            <person name="Abouelleil A."/>
            <person name="Alvarado L."/>
            <person name="Arachchi H.M."/>
            <person name="Berlin A.M."/>
            <person name="Chapman S.B."/>
            <person name="Dewar J."/>
            <person name="Goldberg J."/>
            <person name="Griggs A."/>
            <person name="Gujja S."/>
            <person name="Hansen M."/>
            <person name="Howarth C."/>
            <person name="Imamovic A."/>
            <person name="Larimer J."/>
            <person name="McCowan C."/>
            <person name="Murphy C."/>
            <person name="Neiman D."/>
            <person name="Pearson M."/>
            <person name="Priest M."/>
            <person name="Roberts A."/>
            <person name="Saif S."/>
            <person name="Shea T."/>
            <person name="Sisk P."/>
            <person name="Sykes S."/>
            <person name="Wortman J."/>
            <person name="Nusbaum C."/>
            <person name="Birren B."/>
        </authorList>
    </citation>
    <scope>NUCLEOTIDE SEQUENCE [LARGE SCALE GENOMIC DNA]</scope>
    <source>
        <strain evidence="9 10">ATCC BAA-351</strain>
    </source>
</reference>
<dbReference type="OrthoDB" id="2475196at2"/>
<keyword evidence="2" id="KW-0227">DNA damage</keyword>
<accession>R2SHN1</accession>
<dbReference type="CDD" id="cd06529">
    <property type="entry name" value="S24_LexA-like"/>
    <property type="match status" value="1"/>
</dbReference>
<evidence type="ECO:0000256" key="3">
    <source>
        <dbReference type="ARBA" id="ARBA00022801"/>
    </source>
</evidence>
<evidence type="ECO:0000259" key="8">
    <source>
        <dbReference type="PROSITE" id="PS50943"/>
    </source>
</evidence>
<organism evidence="9 10">
    <name type="scientific">Enterococcus pallens ATCC BAA-351</name>
    <dbReference type="NCBI Taxonomy" id="1158607"/>
    <lineage>
        <taxon>Bacteria</taxon>
        <taxon>Bacillati</taxon>
        <taxon>Bacillota</taxon>
        <taxon>Bacilli</taxon>
        <taxon>Lactobacillales</taxon>
        <taxon>Enterococcaceae</taxon>
        <taxon>Enterococcus</taxon>
    </lineage>
</organism>
<dbReference type="AlphaFoldDB" id="R2SHN1"/>
<dbReference type="InterPro" id="IPR006197">
    <property type="entry name" value="Peptidase_S24_LexA"/>
</dbReference>
<dbReference type="SUPFAM" id="SSF51306">
    <property type="entry name" value="LexA/Signal peptidase"/>
    <property type="match status" value="1"/>
</dbReference>
<dbReference type="InterPro" id="IPR001387">
    <property type="entry name" value="Cro/C1-type_HTH"/>
</dbReference>
<dbReference type="Gene3D" id="2.10.109.10">
    <property type="entry name" value="Umud Fragment, subunit A"/>
    <property type="match status" value="1"/>
</dbReference>
<dbReference type="Gene3D" id="1.10.260.40">
    <property type="entry name" value="lambda repressor-like DNA-binding domains"/>
    <property type="match status" value="1"/>
</dbReference>
<dbReference type="GO" id="GO:0016787">
    <property type="term" value="F:hydrolase activity"/>
    <property type="evidence" value="ECO:0007669"/>
    <property type="project" value="UniProtKB-KW"/>
</dbReference>
<evidence type="ECO:0000256" key="5">
    <source>
        <dbReference type="ARBA" id="ARBA00023204"/>
    </source>
</evidence>
<dbReference type="SUPFAM" id="SSF47413">
    <property type="entry name" value="lambda repressor-like DNA-binding domains"/>
    <property type="match status" value="1"/>
</dbReference>
<keyword evidence="10" id="KW-1185">Reference proteome</keyword>
<dbReference type="Proteomes" id="UP000013782">
    <property type="component" value="Unassembled WGS sequence"/>
</dbReference>
<dbReference type="PATRIC" id="fig|1158607.3.peg.1676"/>
<keyword evidence="4 7" id="KW-0068">Autocatalytic cleavage</keyword>
<dbReference type="InterPro" id="IPR015927">
    <property type="entry name" value="Peptidase_S24_S26A/B/C"/>
</dbReference>
<feature type="domain" description="HTH cro/C1-type" evidence="8">
    <location>
        <begin position="13"/>
        <end position="68"/>
    </location>
</feature>
<name>R2SHN1_9ENTE</name>
<dbReference type="PROSITE" id="PS50943">
    <property type="entry name" value="HTH_CROC1"/>
    <property type="match status" value="1"/>
</dbReference>
<dbReference type="eggNOG" id="COG1974">
    <property type="taxonomic scope" value="Bacteria"/>
</dbReference>
<dbReference type="Pfam" id="PF00717">
    <property type="entry name" value="Peptidase_S24"/>
    <property type="match status" value="1"/>
</dbReference>
<gene>
    <name evidence="9" type="ORF">UAU_01707</name>
</gene>
<keyword evidence="6" id="KW-0742">SOS response</keyword>
<dbReference type="GO" id="GO:0003677">
    <property type="term" value="F:DNA binding"/>
    <property type="evidence" value="ECO:0007669"/>
    <property type="project" value="InterPro"/>
</dbReference>
<evidence type="ECO:0000256" key="1">
    <source>
        <dbReference type="ARBA" id="ARBA00007484"/>
    </source>
</evidence>
<evidence type="ECO:0000256" key="4">
    <source>
        <dbReference type="ARBA" id="ARBA00022813"/>
    </source>
</evidence>